<dbReference type="NCBIfam" id="TIGR01730">
    <property type="entry name" value="RND_mfp"/>
    <property type="match status" value="1"/>
</dbReference>
<dbReference type="Pfam" id="PF25917">
    <property type="entry name" value="BSH_RND"/>
    <property type="match status" value="1"/>
</dbReference>
<dbReference type="InterPro" id="IPR058624">
    <property type="entry name" value="MdtA-like_HH"/>
</dbReference>
<dbReference type="Gene3D" id="1.10.287.470">
    <property type="entry name" value="Helix hairpin bin"/>
    <property type="match status" value="1"/>
</dbReference>
<evidence type="ECO:0000256" key="3">
    <source>
        <dbReference type="SAM" id="Coils"/>
    </source>
</evidence>
<dbReference type="InterPro" id="IPR058625">
    <property type="entry name" value="MdtA-like_BSH"/>
</dbReference>
<evidence type="ECO:0000313" key="7">
    <source>
        <dbReference type="EMBL" id="WPC05432.1"/>
    </source>
</evidence>
<feature type="domain" description="Multidrug resistance protein MdtA-like barrel-sandwich hybrid" evidence="5">
    <location>
        <begin position="86"/>
        <end position="207"/>
    </location>
</feature>
<sequence length="400" mass="42848">MLPARDGVLEPEMAMMRRHPRQRLLLAFVLLCALLAAAELVLWPGRSDAVASAQAAAPTQVAVARVGRGAFPRYLEAIGELEAVQAVTLSAEVAGRIVELPVRSGQRVERGQLILRLNDAVQRGELIRLQGRLDNARTQLQRVQRLLGRNAISREAVDNARAEALAAEGALKSLQAQLEQRSIRAPFAGVLGIRRVHLGQYLSPGEAIINLSGEAGLLVNFGLPEQSMAQLQIGGRLEVFLDALPQQAIAGRLSSIDPFVASTRNLRVQALLLEPPAVALPGMFARVRVQQAAAADTLTVPETAIAYSAYGETVYRLEPLEAGQRYPRVRRVAVSTGERRAGLVVIEEGLSADDRVVVAGQIKLHDGASIRPVADPALAAEAVPGAVSEPAAGRQRERSL</sequence>
<name>A0ABZ0PW90_9PSED</name>
<feature type="domain" description="CusB-like beta-barrel" evidence="6">
    <location>
        <begin position="219"/>
        <end position="292"/>
    </location>
</feature>
<reference evidence="7 8" key="1">
    <citation type="submission" date="2023-11" db="EMBL/GenBank/DDBJ databases">
        <title>Complete genome of Pseudomonas benzenivorans BA3361.</title>
        <authorList>
            <person name="Shin S.Y."/>
            <person name="Song J."/>
            <person name="Kang H."/>
        </authorList>
    </citation>
    <scope>NUCLEOTIDE SEQUENCE [LARGE SCALE GENOMIC DNA]</scope>
    <source>
        <strain evidence="7 8">HNIBRBA3361</strain>
    </source>
</reference>
<protein>
    <submittedName>
        <fullName evidence="7">Efflux RND transporter periplasmic adaptor subunit</fullName>
    </submittedName>
</protein>
<dbReference type="SUPFAM" id="SSF111369">
    <property type="entry name" value="HlyD-like secretion proteins"/>
    <property type="match status" value="1"/>
</dbReference>
<accession>A0ABZ0PW90</accession>
<dbReference type="Proteomes" id="UP001305928">
    <property type="component" value="Chromosome"/>
</dbReference>
<dbReference type="InterPro" id="IPR006143">
    <property type="entry name" value="RND_pump_MFP"/>
</dbReference>
<dbReference type="Gene3D" id="2.40.30.170">
    <property type="match status" value="1"/>
</dbReference>
<feature type="domain" description="Multidrug resistance protein MdtA-like alpha-helical hairpin" evidence="4">
    <location>
        <begin position="121"/>
        <end position="180"/>
    </location>
</feature>
<evidence type="ECO:0000256" key="2">
    <source>
        <dbReference type="ARBA" id="ARBA00023054"/>
    </source>
</evidence>
<organism evidence="7 8">
    <name type="scientific">Pseudomonas benzenivorans</name>
    <dbReference type="NCBI Taxonomy" id="556533"/>
    <lineage>
        <taxon>Bacteria</taxon>
        <taxon>Pseudomonadati</taxon>
        <taxon>Pseudomonadota</taxon>
        <taxon>Gammaproteobacteria</taxon>
        <taxon>Pseudomonadales</taxon>
        <taxon>Pseudomonadaceae</taxon>
        <taxon>Pseudomonas</taxon>
    </lineage>
</organism>
<dbReference type="RefSeq" id="WP_318644630.1">
    <property type="nucleotide sequence ID" value="NZ_CP137892.1"/>
</dbReference>
<gene>
    <name evidence="7" type="ORF">SBP02_01375</name>
</gene>
<dbReference type="EMBL" id="CP137892">
    <property type="protein sequence ID" value="WPC05432.1"/>
    <property type="molecule type" value="Genomic_DNA"/>
</dbReference>
<dbReference type="Pfam" id="PF25876">
    <property type="entry name" value="HH_MFP_RND"/>
    <property type="match status" value="1"/>
</dbReference>
<evidence type="ECO:0000259" key="5">
    <source>
        <dbReference type="Pfam" id="PF25917"/>
    </source>
</evidence>
<dbReference type="Gene3D" id="2.40.420.20">
    <property type="match status" value="1"/>
</dbReference>
<dbReference type="PANTHER" id="PTHR30469:SF29">
    <property type="entry name" value="BLR2860 PROTEIN"/>
    <property type="match status" value="1"/>
</dbReference>
<evidence type="ECO:0000256" key="1">
    <source>
        <dbReference type="ARBA" id="ARBA00009477"/>
    </source>
</evidence>
<dbReference type="Gene3D" id="2.40.50.100">
    <property type="match status" value="1"/>
</dbReference>
<feature type="coiled-coil region" evidence="3">
    <location>
        <begin position="126"/>
        <end position="177"/>
    </location>
</feature>
<evidence type="ECO:0000259" key="6">
    <source>
        <dbReference type="Pfam" id="PF25954"/>
    </source>
</evidence>
<dbReference type="PANTHER" id="PTHR30469">
    <property type="entry name" value="MULTIDRUG RESISTANCE PROTEIN MDTA"/>
    <property type="match status" value="1"/>
</dbReference>
<keyword evidence="8" id="KW-1185">Reference proteome</keyword>
<evidence type="ECO:0000313" key="8">
    <source>
        <dbReference type="Proteomes" id="UP001305928"/>
    </source>
</evidence>
<keyword evidence="2 3" id="KW-0175">Coiled coil</keyword>
<dbReference type="InterPro" id="IPR058792">
    <property type="entry name" value="Beta-barrel_RND_2"/>
</dbReference>
<dbReference type="Pfam" id="PF25954">
    <property type="entry name" value="Beta-barrel_RND_2"/>
    <property type="match status" value="1"/>
</dbReference>
<evidence type="ECO:0000259" key="4">
    <source>
        <dbReference type="Pfam" id="PF25876"/>
    </source>
</evidence>
<comment type="similarity">
    <text evidence="1">Belongs to the membrane fusion protein (MFP) (TC 8.A.1) family.</text>
</comment>
<proteinExistence type="inferred from homology"/>